<name>A0ABD5EPP5_9ACTN</name>
<dbReference type="RefSeq" id="WP_161353421.1">
    <property type="nucleotide sequence ID" value="NZ_JAVRES010000008.1"/>
</dbReference>
<proteinExistence type="predicted"/>
<dbReference type="AlphaFoldDB" id="A0ABD5EPP5"/>
<dbReference type="EMBL" id="JAVRES010000008">
    <property type="protein sequence ID" value="MDT0436666.1"/>
    <property type="molecule type" value="Genomic_DNA"/>
</dbReference>
<protein>
    <submittedName>
        <fullName evidence="1">Uncharacterized protein</fullName>
    </submittedName>
</protein>
<organism evidence="1 2">
    <name type="scientific">Streptomyces doudnae</name>
    <dbReference type="NCBI Taxonomy" id="3075536"/>
    <lineage>
        <taxon>Bacteria</taxon>
        <taxon>Bacillati</taxon>
        <taxon>Actinomycetota</taxon>
        <taxon>Actinomycetes</taxon>
        <taxon>Kitasatosporales</taxon>
        <taxon>Streptomycetaceae</taxon>
        <taxon>Streptomyces</taxon>
    </lineage>
</organism>
<keyword evidence="2" id="KW-1185">Reference proteome</keyword>
<comment type="caution">
    <text evidence="1">The sequence shown here is derived from an EMBL/GenBank/DDBJ whole genome shotgun (WGS) entry which is preliminary data.</text>
</comment>
<sequence length="54" mass="5549">MRQFGRTAGAAAVISPIHERLSTVTIAVLLLDEAAVPLGRGVAGRAGLALAPRR</sequence>
<gene>
    <name evidence="1" type="ORF">RM877_18430</name>
</gene>
<evidence type="ECO:0000313" key="2">
    <source>
        <dbReference type="Proteomes" id="UP001183535"/>
    </source>
</evidence>
<evidence type="ECO:0000313" key="1">
    <source>
        <dbReference type="EMBL" id="MDT0436666.1"/>
    </source>
</evidence>
<reference evidence="2" key="1">
    <citation type="submission" date="2023-07" db="EMBL/GenBank/DDBJ databases">
        <title>30 novel species of actinomycetes from the DSMZ collection.</title>
        <authorList>
            <person name="Nouioui I."/>
        </authorList>
    </citation>
    <scope>NUCLEOTIDE SEQUENCE [LARGE SCALE GENOMIC DNA]</scope>
    <source>
        <strain evidence="2">DSM 41981</strain>
    </source>
</reference>
<dbReference type="Proteomes" id="UP001183535">
    <property type="component" value="Unassembled WGS sequence"/>
</dbReference>
<accession>A0ABD5EPP5</accession>